<feature type="domain" description="TNase-like" evidence="2">
    <location>
        <begin position="55"/>
        <end position="165"/>
    </location>
</feature>
<accession>A0ABW4N6N5</accession>
<keyword evidence="1" id="KW-1133">Transmembrane helix</keyword>
<protein>
    <submittedName>
        <fullName evidence="3">Thermonuclease family protein</fullName>
    </submittedName>
</protein>
<dbReference type="SUPFAM" id="SSF50199">
    <property type="entry name" value="Staphylococcal nuclease"/>
    <property type="match status" value="1"/>
</dbReference>
<keyword evidence="4" id="KW-1185">Reference proteome</keyword>
<evidence type="ECO:0000256" key="1">
    <source>
        <dbReference type="SAM" id="Phobius"/>
    </source>
</evidence>
<reference evidence="4" key="1">
    <citation type="journal article" date="2019" name="Int. J. Syst. Evol. Microbiol.">
        <title>The Global Catalogue of Microorganisms (GCM) 10K type strain sequencing project: providing services to taxonomists for standard genome sequencing and annotation.</title>
        <authorList>
            <consortium name="The Broad Institute Genomics Platform"/>
            <consortium name="The Broad Institute Genome Sequencing Center for Infectious Disease"/>
            <person name="Wu L."/>
            <person name="Ma J."/>
        </authorList>
    </citation>
    <scope>NUCLEOTIDE SEQUENCE [LARGE SCALE GENOMIC DNA]</scope>
    <source>
        <strain evidence="4">DFY28</strain>
    </source>
</reference>
<comment type="caution">
    <text evidence="3">The sequence shown here is derived from an EMBL/GenBank/DDBJ whole genome shotgun (WGS) entry which is preliminary data.</text>
</comment>
<dbReference type="InterPro" id="IPR016071">
    <property type="entry name" value="Staphylococal_nuclease_OB-fold"/>
</dbReference>
<dbReference type="PROSITE" id="PS50830">
    <property type="entry name" value="TNASE_3"/>
    <property type="match status" value="1"/>
</dbReference>
<dbReference type="Proteomes" id="UP001597237">
    <property type="component" value="Unassembled WGS sequence"/>
</dbReference>
<dbReference type="InterPro" id="IPR035437">
    <property type="entry name" value="SNase_OB-fold_sf"/>
</dbReference>
<evidence type="ECO:0000259" key="2">
    <source>
        <dbReference type="PROSITE" id="PS50830"/>
    </source>
</evidence>
<organism evidence="3 4">
    <name type="scientific">Phenylobacterium terrae</name>
    <dbReference type="NCBI Taxonomy" id="2665495"/>
    <lineage>
        <taxon>Bacteria</taxon>
        <taxon>Pseudomonadati</taxon>
        <taxon>Pseudomonadota</taxon>
        <taxon>Alphaproteobacteria</taxon>
        <taxon>Caulobacterales</taxon>
        <taxon>Caulobacteraceae</taxon>
        <taxon>Phenylobacterium</taxon>
    </lineage>
</organism>
<name>A0ABW4N6N5_9CAUL</name>
<keyword evidence="1" id="KW-0812">Transmembrane</keyword>
<proteinExistence type="predicted"/>
<evidence type="ECO:0000313" key="4">
    <source>
        <dbReference type="Proteomes" id="UP001597237"/>
    </source>
</evidence>
<feature type="transmembrane region" description="Helical" evidence="1">
    <location>
        <begin position="21"/>
        <end position="41"/>
    </location>
</feature>
<dbReference type="EMBL" id="JBHUEY010000012">
    <property type="protein sequence ID" value="MFD1785644.1"/>
    <property type="molecule type" value="Genomic_DNA"/>
</dbReference>
<dbReference type="RefSeq" id="WP_377281681.1">
    <property type="nucleotide sequence ID" value="NZ_JBHRSI010000004.1"/>
</dbReference>
<evidence type="ECO:0000313" key="3">
    <source>
        <dbReference type="EMBL" id="MFD1785644.1"/>
    </source>
</evidence>
<keyword evidence="1" id="KW-0472">Membrane</keyword>
<gene>
    <name evidence="3" type="ORF">ACFSC0_19775</name>
</gene>
<sequence>MPAIKVRSNGKPRHRLAGWRLFGASVGLFVLVFVGGLLWPITELPILRSDNGPGETPGVQVGRVVDGDTFELIGGERVRILNIDTAEMPPRSQCARERELALAAKARLAELIESGEIITLAREGRDRDQYDRQLRRVRIDGQDVGALLIREGLAQRWQGRKADWC</sequence>
<dbReference type="Pfam" id="PF00565">
    <property type="entry name" value="SNase"/>
    <property type="match status" value="1"/>
</dbReference>
<dbReference type="Gene3D" id="2.40.50.90">
    <property type="match status" value="1"/>
</dbReference>